<name>J0DDN2_AURST</name>
<feature type="active site" description="Charge relay system" evidence="6 7">
    <location>
        <position position="214"/>
    </location>
</feature>
<feature type="signal peptide" evidence="9">
    <location>
        <begin position="1"/>
        <end position="17"/>
    </location>
</feature>
<dbReference type="InterPro" id="IPR015500">
    <property type="entry name" value="Peptidase_S8_subtilisin-rel"/>
</dbReference>
<dbReference type="InterPro" id="IPR023827">
    <property type="entry name" value="Peptidase_S8_Asp-AS"/>
</dbReference>
<sequence length="903" mass="95376">MLRGLALTLFSASTALAAVKTSELRELIRENDAAIPGAFIVELSSSPTKRVEDVHADFLGELDARATGKFSTRKKYKSPLFNGIAVQLHNPEDLASLASIPNIVAVRPIKVFQAPKTVSRRILSGPNDPNAIPFGQSTHYMTGVDHVHEQGIAGKGIKIGIIDSGVDYLHPSLGGAFGPGSKVAGGYDFVGDDYDGYETLPVPDNDPRDTCFGHGTHVAGVIGANPGNDHNITGVAYEATLLAYRVFSCLSASTDDILTEAMLRAYSDGADIVTMSFGAPDGWASSTLSVVASRVAEMGRVVTVSAGNYGEGGAMLFSAPAAGESVIAVGSVENIMVTRPTLVSSVEHSPMPYEDALWDRKPGLPLPVGESPFSVLPLWKDPDDNGMACNPIDEDLSQWAVVVRASTKCGVAKQIQNLQPAKPGLVLIYDTKEFMLPGGYFPCVWLANKEDGAFLVSEAAKGTVTVRFPQHNFTDVPNPDNGGLASTFSSYGPSSELLLKPALSAPGGNITSTYPIDLGSWAVDSGTSFSCPYVAGAAALVLQVKGKAASKSMRSILQSTSRAVPSSNDNGALAQTLAQIGAGLINVYNALNVQTEVSPAVLLLNDTAHWQGSHEITIKNAGKSAQTYELAHVPALTLISLDSTANYWYHPNIKQADAPVGIRLNVSRVTIPAGGSATVLATITPPKGVDAKLLPIVSGWVTASGSLGDIVKVSYMGVGGSMLDAQSISTGNNQLAYDEGGVPAVIPMDDDEVHPQRGPRNYTLDKLPVFAFMMAQASRHVTLDLIDAKSNISSTIPDPLDLASRHNKRAFNWSEWLPGAKSAAPPLPTVGAVAEWRDMSRGSIYAPGVPWTTVDFPTHFANGTTVPFGQYKLMLRALHIGGNPDTPAHWDIYVSQQVGLIKG</sequence>
<evidence type="ECO:0000313" key="13">
    <source>
        <dbReference type="Proteomes" id="UP000006514"/>
    </source>
</evidence>
<dbReference type="PROSITE" id="PS00138">
    <property type="entry name" value="SUBTILASE_SER"/>
    <property type="match status" value="1"/>
</dbReference>
<dbReference type="OMA" id="QGSHEIT"/>
<evidence type="ECO:0000256" key="1">
    <source>
        <dbReference type="ARBA" id="ARBA00011073"/>
    </source>
</evidence>
<keyword evidence="13" id="KW-1185">Reference proteome</keyword>
<dbReference type="AlphaFoldDB" id="J0DDN2"/>
<dbReference type="OrthoDB" id="206201at2759"/>
<dbReference type="InterPro" id="IPR034187">
    <property type="entry name" value="Peptidases_S8_5"/>
</dbReference>
<dbReference type="KEGG" id="adl:AURDEDRAFT_185003"/>
<evidence type="ECO:0000259" key="10">
    <source>
        <dbReference type="Pfam" id="PF00082"/>
    </source>
</evidence>
<keyword evidence="5 7" id="KW-0720">Serine protease</keyword>
<dbReference type="eggNOG" id="KOG4266">
    <property type="taxonomic scope" value="Eukaryota"/>
</dbReference>
<dbReference type="EMBL" id="JH687770">
    <property type="protein sequence ID" value="EJD44564.1"/>
    <property type="molecule type" value="Genomic_DNA"/>
</dbReference>
<keyword evidence="2 7" id="KW-0645">Protease</keyword>
<evidence type="ECO:0000256" key="3">
    <source>
        <dbReference type="ARBA" id="ARBA00022729"/>
    </source>
</evidence>
<evidence type="ECO:0000256" key="6">
    <source>
        <dbReference type="PIRSR" id="PIRSR615500-1"/>
    </source>
</evidence>
<evidence type="ECO:0000259" key="11">
    <source>
        <dbReference type="Pfam" id="PF06280"/>
    </source>
</evidence>
<dbReference type="PROSITE" id="PS00137">
    <property type="entry name" value="SUBTILASE_HIS"/>
    <property type="match status" value="1"/>
</dbReference>
<feature type="active site" description="Charge relay system" evidence="6 7">
    <location>
        <position position="528"/>
    </location>
</feature>
<dbReference type="InterPro" id="IPR023828">
    <property type="entry name" value="Peptidase_S8_Ser-AS"/>
</dbReference>
<dbReference type="InterPro" id="IPR010435">
    <property type="entry name" value="C5a/SBT2-like_Fn3"/>
</dbReference>
<dbReference type="InterPro" id="IPR022398">
    <property type="entry name" value="Peptidase_S8_His-AS"/>
</dbReference>
<evidence type="ECO:0000256" key="7">
    <source>
        <dbReference type="PROSITE-ProRule" id="PRU01240"/>
    </source>
</evidence>
<dbReference type="SUPFAM" id="SSF52743">
    <property type="entry name" value="Subtilisin-like"/>
    <property type="match status" value="1"/>
</dbReference>
<dbReference type="Pfam" id="PF06280">
    <property type="entry name" value="fn3_5"/>
    <property type="match status" value="1"/>
</dbReference>
<dbReference type="InParanoid" id="J0DDN2"/>
<dbReference type="InterPro" id="IPR000209">
    <property type="entry name" value="Peptidase_S8/S53_dom"/>
</dbReference>
<evidence type="ECO:0000313" key="12">
    <source>
        <dbReference type="EMBL" id="EJD44564.1"/>
    </source>
</evidence>
<dbReference type="InterPro" id="IPR036852">
    <property type="entry name" value="Peptidase_S8/S53_dom_sf"/>
</dbReference>
<gene>
    <name evidence="12" type="ORF">AURDEDRAFT_185003</name>
</gene>
<dbReference type="PROSITE" id="PS51892">
    <property type="entry name" value="SUBTILASE"/>
    <property type="match status" value="1"/>
</dbReference>
<dbReference type="Gene3D" id="3.40.50.200">
    <property type="entry name" value="Peptidase S8/S53 domain"/>
    <property type="match status" value="2"/>
</dbReference>
<dbReference type="CDD" id="cd07489">
    <property type="entry name" value="Peptidases_S8_5"/>
    <property type="match status" value="1"/>
</dbReference>
<dbReference type="GO" id="GO:0016020">
    <property type="term" value="C:membrane"/>
    <property type="evidence" value="ECO:0007669"/>
    <property type="project" value="InterPro"/>
</dbReference>
<dbReference type="PANTHER" id="PTHR43806">
    <property type="entry name" value="PEPTIDASE S8"/>
    <property type="match status" value="1"/>
</dbReference>
<keyword evidence="4 7" id="KW-0378">Hydrolase</keyword>
<dbReference type="Pfam" id="PF00082">
    <property type="entry name" value="Peptidase_S8"/>
    <property type="match status" value="1"/>
</dbReference>
<evidence type="ECO:0000256" key="9">
    <source>
        <dbReference type="SAM" id="SignalP"/>
    </source>
</evidence>
<dbReference type="PRINTS" id="PR00723">
    <property type="entry name" value="SUBTILISIN"/>
</dbReference>
<reference evidence="13" key="1">
    <citation type="journal article" date="2012" name="Science">
        <title>The Paleozoic origin of enzymatic lignin decomposition reconstructed from 31 fungal genomes.</title>
        <authorList>
            <person name="Floudas D."/>
            <person name="Binder M."/>
            <person name="Riley R."/>
            <person name="Barry K."/>
            <person name="Blanchette R.A."/>
            <person name="Henrissat B."/>
            <person name="Martinez A.T."/>
            <person name="Otillar R."/>
            <person name="Spatafora J.W."/>
            <person name="Yadav J.S."/>
            <person name="Aerts A."/>
            <person name="Benoit I."/>
            <person name="Boyd A."/>
            <person name="Carlson A."/>
            <person name="Copeland A."/>
            <person name="Coutinho P.M."/>
            <person name="de Vries R.P."/>
            <person name="Ferreira P."/>
            <person name="Findley K."/>
            <person name="Foster B."/>
            <person name="Gaskell J."/>
            <person name="Glotzer D."/>
            <person name="Gorecki P."/>
            <person name="Heitman J."/>
            <person name="Hesse C."/>
            <person name="Hori C."/>
            <person name="Igarashi K."/>
            <person name="Jurgens J.A."/>
            <person name="Kallen N."/>
            <person name="Kersten P."/>
            <person name="Kohler A."/>
            <person name="Kuees U."/>
            <person name="Kumar T.K.A."/>
            <person name="Kuo A."/>
            <person name="LaButti K."/>
            <person name="Larrondo L.F."/>
            <person name="Lindquist E."/>
            <person name="Ling A."/>
            <person name="Lombard V."/>
            <person name="Lucas S."/>
            <person name="Lundell T."/>
            <person name="Martin R."/>
            <person name="McLaughlin D.J."/>
            <person name="Morgenstern I."/>
            <person name="Morin E."/>
            <person name="Murat C."/>
            <person name="Nagy L.G."/>
            <person name="Nolan M."/>
            <person name="Ohm R.A."/>
            <person name="Patyshakuliyeva A."/>
            <person name="Rokas A."/>
            <person name="Ruiz-Duenas F.J."/>
            <person name="Sabat G."/>
            <person name="Salamov A."/>
            <person name="Samejima M."/>
            <person name="Schmutz J."/>
            <person name="Slot J.C."/>
            <person name="St John F."/>
            <person name="Stenlid J."/>
            <person name="Sun H."/>
            <person name="Sun S."/>
            <person name="Syed K."/>
            <person name="Tsang A."/>
            <person name="Wiebenga A."/>
            <person name="Young D."/>
            <person name="Pisabarro A."/>
            <person name="Eastwood D.C."/>
            <person name="Martin F."/>
            <person name="Cullen D."/>
            <person name="Grigoriev I.V."/>
            <person name="Hibbett D.S."/>
        </authorList>
    </citation>
    <scope>NUCLEOTIDE SEQUENCE [LARGE SCALE GENOMIC DNA]</scope>
    <source>
        <strain evidence="13">TFB10046</strain>
    </source>
</reference>
<dbReference type="FunCoup" id="J0DDN2">
    <property type="interactions" value="15"/>
</dbReference>
<evidence type="ECO:0000256" key="4">
    <source>
        <dbReference type="ARBA" id="ARBA00022801"/>
    </source>
</evidence>
<dbReference type="PROSITE" id="PS00136">
    <property type="entry name" value="SUBTILASE_ASP"/>
    <property type="match status" value="1"/>
</dbReference>
<feature type="domain" description="Peptidase S8/S53" evidence="10">
    <location>
        <begin position="154"/>
        <end position="568"/>
    </location>
</feature>
<dbReference type="Proteomes" id="UP000006514">
    <property type="component" value="Unassembled WGS sequence"/>
</dbReference>
<dbReference type="PANTHER" id="PTHR43806:SF66">
    <property type="entry name" value="SERIN ENDOPEPTIDASE"/>
    <property type="match status" value="1"/>
</dbReference>
<proteinExistence type="inferred from homology"/>
<comment type="similarity">
    <text evidence="1 7 8">Belongs to the peptidase S8 family.</text>
</comment>
<organism evidence="12 13">
    <name type="scientific">Auricularia subglabra (strain TFB-10046 / SS5)</name>
    <name type="common">White-rot fungus</name>
    <name type="synonym">Auricularia delicata (strain TFB10046)</name>
    <dbReference type="NCBI Taxonomy" id="717982"/>
    <lineage>
        <taxon>Eukaryota</taxon>
        <taxon>Fungi</taxon>
        <taxon>Dikarya</taxon>
        <taxon>Basidiomycota</taxon>
        <taxon>Agaricomycotina</taxon>
        <taxon>Agaricomycetes</taxon>
        <taxon>Auriculariales</taxon>
        <taxon>Auriculariaceae</taxon>
        <taxon>Auricularia</taxon>
    </lineage>
</organism>
<dbReference type="InterPro" id="IPR050131">
    <property type="entry name" value="Peptidase_S8_subtilisin-like"/>
</dbReference>
<protein>
    <submittedName>
        <fullName evidence="12">Subtilisin-like protein</fullName>
    </submittedName>
</protein>
<evidence type="ECO:0000256" key="8">
    <source>
        <dbReference type="RuleBase" id="RU003355"/>
    </source>
</evidence>
<accession>J0DDN2</accession>
<keyword evidence="3 9" id="KW-0732">Signal</keyword>
<feature type="domain" description="C5a peptidase/Subtilisin-like protease SBT2-like Fn3-like" evidence="11">
    <location>
        <begin position="604"/>
        <end position="714"/>
    </location>
</feature>
<dbReference type="GO" id="GO:0004252">
    <property type="term" value="F:serine-type endopeptidase activity"/>
    <property type="evidence" value="ECO:0007669"/>
    <property type="project" value="UniProtKB-UniRule"/>
</dbReference>
<feature type="chain" id="PRO_5003732650" evidence="9">
    <location>
        <begin position="18"/>
        <end position="903"/>
    </location>
</feature>
<evidence type="ECO:0000256" key="2">
    <source>
        <dbReference type="ARBA" id="ARBA00022670"/>
    </source>
</evidence>
<evidence type="ECO:0000256" key="5">
    <source>
        <dbReference type="ARBA" id="ARBA00022825"/>
    </source>
</evidence>
<dbReference type="GO" id="GO:0006508">
    <property type="term" value="P:proteolysis"/>
    <property type="evidence" value="ECO:0007669"/>
    <property type="project" value="UniProtKB-KW"/>
</dbReference>
<dbReference type="GO" id="GO:0005615">
    <property type="term" value="C:extracellular space"/>
    <property type="evidence" value="ECO:0007669"/>
    <property type="project" value="TreeGrafter"/>
</dbReference>
<feature type="active site" description="Charge relay system" evidence="6 7">
    <location>
        <position position="163"/>
    </location>
</feature>